<gene>
    <name evidence="11" type="primary">kdpC</name>
    <name evidence="14" type="ORF">EK398_21625</name>
    <name evidence="12" type="ORF">P7D43_11935</name>
    <name evidence="13" type="ORF">P7D79_18460</name>
</gene>
<dbReference type="Proteomes" id="UP000288388">
    <property type="component" value="Unassembled WGS sequence"/>
</dbReference>
<dbReference type="GO" id="GO:0005886">
    <property type="term" value="C:plasma membrane"/>
    <property type="evidence" value="ECO:0007669"/>
    <property type="project" value="UniProtKB-SubCell"/>
</dbReference>
<evidence type="ECO:0000313" key="12">
    <source>
        <dbReference type="EMBL" id="MDT2403088.1"/>
    </source>
</evidence>
<dbReference type="Proteomes" id="UP001260773">
    <property type="component" value="Unassembled WGS sequence"/>
</dbReference>
<reference evidence="14 15" key="1">
    <citation type="submission" date="2018-12" db="EMBL/GenBank/DDBJ databases">
        <title>A novel vanA-carrying plasmid in a clinical isolate of Enterococcus avium.</title>
        <authorList>
            <person name="Bernasconi O.J."/>
            <person name="Luzzaro F."/>
            <person name="Endimiani A."/>
        </authorList>
    </citation>
    <scope>NUCLEOTIDE SEQUENCE [LARGE SCALE GENOMIC DNA]</scope>
    <source>
        <strain evidence="14 15">LC0559/18</strain>
    </source>
</reference>
<keyword evidence="2 11" id="KW-1003">Cell membrane</keyword>
<keyword evidence="3 11" id="KW-0633">Potassium transport</keyword>
<evidence type="ECO:0000256" key="7">
    <source>
        <dbReference type="ARBA" id="ARBA00022958"/>
    </source>
</evidence>
<keyword evidence="7 11" id="KW-0630">Potassium</keyword>
<keyword evidence="1 11" id="KW-0813">Transport</keyword>
<name>A0A2N8PS73_ENTAV</name>
<proteinExistence type="inferred from homology"/>
<evidence type="ECO:0000313" key="14">
    <source>
        <dbReference type="EMBL" id="RVU93055.1"/>
    </source>
</evidence>
<dbReference type="GO" id="GO:0005524">
    <property type="term" value="F:ATP binding"/>
    <property type="evidence" value="ECO:0007669"/>
    <property type="project" value="UniProtKB-UniRule"/>
</dbReference>
<protein>
    <recommendedName>
        <fullName evidence="11">Potassium-transporting ATPase KdpC subunit</fullName>
    </recommendedName>
    <alternativeName>
        <fullName evidence="11">ATP phosphohydrolase [potassium-transporting] C chain</fullName>
    </alternativeName>
    <alternativeName>
        <fullName evidence="11">Potassium-binding and translocating subunit C</fullName>
    </alternativeName>
    <alternativeName>
        <fullName evidence="11">Potassium-translocating ATPase C chain</fullName>
    </alternativeName>
</protein>
<dbReference type="Proteomes" id="UP001264335">
    <property type="component" value="Unassembled WGS sequence"/>
</dbReference>
<evidence type="ECO:0000256" key="3">
    <source>
        <dbReference type="ARBA" id="ARBA00022538"/>
    </source>
</evidence>
<comment type="function">
    <text evidence="11">Part of the high-affinity ATP-driven potassium transport (or Kdp) system, which catalyzes the hydrolysis of ATP coupled with the electrogenic transport of potassium into the cytoplasm. This subunit acts as a catalytic chaperone that increases the ATP-binding affinity of the ATP-hydrolyzing subunit KdpB by the formation of a transient KdpB/KdpC/ATP ternary complex.</text>
</comment>
<dbReference type="RefSeq" id="WP_048717761.1">
    <property type="nucleotide sequence ID" value="NZ_JADPDV010000129.1"/>
</dbReference>
<evidence type="ECO:0000256" key="10">
    <source>
        <dbReference type="ARBA" id="ARBA00023136"/>
    </source>
</evidence>
<reference evidence="12 16" key="2">
    <citation type="submission" date="2023-03" db="EMBL/GenBank/DDBJ databases">
        <authorList>
            <person name="Shen W."/>
            <person name="Cai J."/>
        </authorList>
    </citation>
    <scope>NUCLEOTIDE SEQUENCE [LARGE SCALE GENOMIC DNA]</scope>
    <source>
        <strain evidence="12">P33-2</strain>
        <strain evidence="13 16">Y2</strain>
    </source>
</reference>
<keyword evidence="10 11" id="KW-0472">Membrane</keyword>
<dbReference type="EMBL" id="RYZS01000002">
    <property type="protein sequence ID" value="RVU93055.1"/>
    <property type="molecule type" value="Genomic_DNA"/>
</dbReference>
<evidence type="ECO:0000256" key="6">
    <source>
        <dbReference type="ARBA" id="ARBA00022840"/>
    </source>
</evidence>
<evidence type="ECO:0000313" key="13">
    <source>
        <dbReference type="EMBL" id="MDT2516213.1"/>
    </source>
</evidence>
<evidence type="ECO:0000256" key="5">
    <source>
        <dbReference type="ARBA" id="ARBA00022741"/>
    </source>
</evidence>
<evidence type="ECO:0000313" key="15">
    <source>
        <dbReference type="Proteomes" id="UP000288388"/>
    </source>
</evidence>
<evidence type="ECO:0000256" key="4">
    <source>
        <dbReference type="ARBA" id="ARBA00022692"/>
    </source>
</evidence>
<dbReference type="AlphaFoldDB" id="A0A2N8PS73"/>
<comment type="caution">
    <text evidence="14">The sequence shown here is derived from an EMBL/GenBank/DDBJ whole genome shotgun (WGS) entry which is preliminary data.</text>
</comment>
<dbReference type="PANTHER" id="PTHR30042:SF2">
    <property type="entry name" value="POTASSIUM-TRANSPORTING ATPASE KDPC SUBUNIT"/>
    <property type="match status" value="1"/>
</dbReference>
<comment type="similarity">
    <text evidence="11">Belongs to the KdpC family.</text>
</comment>
<dbReference type="EMBL" id="JARPWY010000070">
    <property type="protein sequence ID" value="MDT2516213.1"/>
    <property type="molecule type" value="Genomic_DNA"/>
</dbReference>
<evidence type="ECO:0000313" key="16">
    <source>
        <dbReference type="Proteomes" id="UP001264335"/>
    </source>
</evidence>
<dbReference type="PANTHER" id="PTHR30042">
    <property type="entry name" value="POTASSIUM-TRANSPORTING ATPASE C CHAIN"/>
    <property type="match status" value="1"/>
</dbReference>
<dbReference type="Pfam" id="PF02669">
    <property type="entry name" value="KdpC"/>
    <property type="match status" value="1"/>
</dbReference>
<sequence>MRRSILGSIRFLIFSLIVFGGFYTVVVTGVGQLLFSNQANGSQLTKDNQVVGSTLIGQPFEQDKYFSGRSQQVSQLSPVSNEQKRLVEKRTQAELAKNPAEKKVPNDLVTASASGVDPDISLKAAEFQVSRIANERGLSKRVIQKIIHEKVQKDWFSDRQYVNVLQLNLALDKLDV</sequence>
<evidence type="ECO:0000256" key="9">
    <source>
        <dbReference type="ARBA" id="ARBA00023065"/>
    </source>
</evidence>
<organism evidence="14 15">
    <name type="scientific">Enterococcus avium</name>
    <name type="common">Streptococcus avium</name>
    <dbReference type="NCBI Taxonomy" id="33945"/>
    <lineage>
        <taxon>Bacteria</taxon>
        <taxon>Bacillati</taxon>
        <taxon>Bacillota</taxon>
        <taxon>Bacilli</taxon>
        <taxon>Lactobacillales</taxon>
        <taxon>Enterococcaceae</taxon>
        <taxon>Enterococcus</taxon>
    </lineage>
</organism>
<comment type="subcellular location">
    <subcellularLocation>
        <location evidence="11">Cell membrane</location>
        <topology evidence="11">Single-pass membrane protein</topology>
    </subcellularLocation>
</comment>
<keyword evidence="9 11" id="KW-0406">Ion transport</keyword>
<keyword evidence="6 11" id="KW-0067">ATP-binding</keyword>
<dbReference type="InterPro" id="IPR003820">
    <property type="entry name" value="KdpC"/>
</dbReference>
<evidence type="ECO:0000256" key="1">
    <source>
        <dbReference type="ARBA" id="ARBA00022448"/>
    </source>
</evidence>
<evidence type="ECO:0000256" key="8">
    <source>
        <dbReference type="ARBA" id="ARBA00022989"/>
    </source>
</evidence>
<comment type="subunit">
    <text evidence="11">The system is composed of three essential subunits: KdpA, KdpB and KdpC.</text>
</comment>
<keyword evidence="8 11" id="KW-1133">Transmembrane helix</keyword>
<dbReference type="HAMAP" id="MF_00276">
    <property type="entry name" value="KdpC"/>
    <property type="match status" value="1"/>
</dbReference>
<evidence type="ECO:0000256" key="2">
    <source>
        <dbReference type="ARBA" id="ARBA00022475"/>
    </source>
</evidence>
<feature type="transmembrane region" description="Helical" evidence="11">
    <location>
        <begin position="12"/>
        <end position="35"/>
    </location>
</feature>
<dbReference type="EMBL" id="JARPWH010000039">
    <property type="protein sequence ID" value="MDT2403088.1"/>
    <property type="molecule type" value="Genomic_DNA"/>
</dbReference>
<accession>A0A2N8PS73</accession>
<dbReference type="PIRSF" id="PIRSF001296">
    <property type="entry name" value="K_ATPase_KdpC"/>
    <property type="match status" value="1"/>
</dbReference>
<keyword evidence="5 11" id="KW-0547">Nucleotide-binding</keyword>
<dbReference type="GO" id="GO:0008556">
    <property type="term" value="F:P-type potassium transmembrane transporter activity"/>
    <property type="evidence" value="ECO:0007669"/>
    <property type="project" value="InterPro"/>
</dbReference>
<evidence type="ECO:0000256" key="11">
    <source>
        <dbReference type="HAMAP-Rule" id="MF_00276"/>
    </source>
</evidence>
<keyword evidence="4 11" id="KW-0812">Transmembrane</keyword>